<dbReference type="EMBL" id="JBFXLR010000010">
    <property type="protein sequence ID" value="KAL2855033.1"/>
    <property type="molecule type" value="Genomic_DNA"/>
</dbReference>
<proteinExistence type="predicted"/>
<comment type="caution">
    <text evidence="1">The sequence shown here is derived from an EMBL/GenBank/DDBJ whole genome shotgun (WGS) entry which is preliminary data.</text>
</comment>
<accession>A0ABR4KRY8</accession>
<evidence type="ECO:0000313" key="1">
    <source>
        <dbReference type="EMBL" id="KAL2855033.1"/>
    </source>
</evidence>
<reference evidence="1 2" key="1">
    <citation type="submission" date="2024-07" db="EMBL/GenBank/DDBJ databases">
        <title>Section-level genome sequencing and comparative genomics of Aspergillus sections Usti and Cavernicolus.</title>
        <authorList>
            <consortium name="Lawrence Berkeley National Laboratory"/>
            <person name="Nybo J.L."/>
            <person name="Vesth T.C."/>
            <person name="Theobald S."/>
            <person name="Frisvad J.C."/>
            <person name="Larsen T.O."/>
            <person name="Kjaerboelling I."/>
            <person name="Rothschild-Mancinelli K."/>
            <person name="Lyhne E.K."/>
            <person name="Kogle M.E."/>
            <person name="Barry K."/>
            <person name="Clum A."/>
            <person name="Na H."/>
            <person name="Ledsgaard L."/>
            <person name="Lin J."/>
            <person name="Lipzen A."/>
            <person name="Kuo A."/>
            <person name="Riley R."/>
            <person name="Mondo S."/>
            <person name="LaButti K."/>
            <person name="Haridas S."/>
            <person name="Pangalinan J."/>
            <person name="Salamov A.A."/>
            <person name="Simmons B.A."/>
            <person name="Magnuson J.K."/>
            <person name="Chen J."/>
            <person name="Drula E."/>
            <person name="Henrissat B."/>
            <person name="Wiebenga A."/>
            <person name="Lubbers R.J."/>
            <person name="Gomes A.C."/>
            <person name="Macurrencykelacurrency M.R."/>
            <person name="Stajich J."/>
            <person name="Grigoriev I.V."/>
            <person name="Mortensen U.H."/>
            <person name="De vries R.P."/>
            <person name="Baker S.E."/>
            <person name="Andersen M.R."/>
        </authorList>
    </citation>
    <scope>NUCLEOTIDE SEQUENCE [LARGE SCALE GENOMIC DNA]</scope>
    <source>
        <strain evidence="1 2">CBS 756.74</strain>
    </source>
</reference>
<evidence type="ECO:0000313" key="2">
    <source>
        <dbReference type="Proteomes" id="UP001610444"/>
    </source>
</evidence>
<dbReference type="Proteomes" id="UP001610444">
    <property type="component" value="Unassembled WGS sequence"/>
</dbReference>
<dbReference type="RefSeq" id="XP_070901689.1">
    <property type="nucleotide sequence ID" value="XM_071039322.1"/>
</dbReference>
<name>A0ABR4KRY8_9EURO</name>
<gene>
    <name evidence="1" type="ORF">BJX68DRAFT_231286</name>
</gene>
<protein>
    <submittedName>
        <fullName evidence="1">Uncharacterized protein</fullName>
    </submittedName>
</protein>
<keyword evidence="2" id="KW-1185">Reference proteome</keyword>
<dbReference type="GeneID" id="98154486"/>
<organism evidence="1 2">
    <name type="scientific">Aspergillus pseudodeflectus</name>
    <dbReference type="NCBI Taxonomy" id="176178"/>
    <lineage>
        <taxon>Eukaryota</taxon>
        <taxon>Fungi</taxon>
        <taxon>Dikarya</taxon>
        <taxon>Ascomycota</taxon>
        <taxon>Pezizomycotina</taxon>
        <taxon>Eurotiomycetes</taxon>
        <taxon>Eurotiomycetidae</taxon>
        <taxon>Eurotiales</taxon>
        <taxon>Aspergillaceae</taxon>
        <taxon>Aspergillus</taxon>
        <taxon>Aspergillus subgen. Nidulantes</taxon>
    </lineage>
</organism>
<sequence>MPLLASNSHPTSPLMSPCVFFSFSTSFSHLTLQFVRVFQYVLYILNPCSFTSSTPLPSPAGYRGNQGQSRLCREKLPLLQHQLHSQAKFELPLSPGSCSAFWHAHTTTCTLEQPFYSRLY</sequence>